<proteinExistence type="predicted"/>
<evidence type="ECO:0000313" key="2">
    <source>
        <dbReference type="Proteomes" id="UP000184267"/>
    </source>
</evidence>
<reference evidence="1 2" key="1">
    <citation type="submission" date="2016-10" db="EMBL/GenBank/DDBJ databases">
        <title>Genome sequence of the basidiomycete white-rot fungus Trametes pubescens.</title>
        <authorList>
            <person name="Makela M.R."/>
            <person name="Granchi Z."/>
            <person name="Peng M."/>
            <person name="De Vries R.P."/>
            <person name="Grigoriev I."/>
            <person name="Riley R."/>
            <person name="Hilden K."/>
        </authorList>
    </citation>
    <scope>NUCLEOTIDE SEQUENCE [LARGE SCALE GENOMIC DNA]</scope>
    <source>
        <strain evidence="1 2">FBCC735</strain>
    </source>
</reference>
<gene>
    <name evidence="1" type="ORF">TRAPUB_12706</name>
</gene>
<name>A0A1M2VT41_TRAPU</name>
<dbReference type="AlphaFoldDB" id="A0A1M2VT41"/>
<comment type="caution">
    <text evidence="1">The sequence shown here is derived from an EMBL/GenBank/DDBJ whole genome shotgun (WGS) entry which is preliminary data.</text>
</comment>
<protein>
    <submittedName>
        <fullName evidence="1">Uncharacterized protein</fullName>
    </submittedName>
</protein>
<sequence>MFKALCLANTSTLLRPLIPSKHVASLMVPTQSRAKPGNAYPLQSVSVEAVGSTLSPLNKANPLCA</sequence>
<dbReference type="EMBL" id="MNAD01000735">
    <property type="protein sequence ID" value="OJT10764.1"/>
    <property type="molecule type" value="Genomic_DNA"/>
</dbReference>
<keyword evidence="2" id="KW-1185">Reference proteome</keyword>
<dbReference type="Proteomes" id="UP000184267">
    <property type="component" value="Unassembled WGS sequence"/>
</dbReference>
<evidence type="ECO:0000313" key="1">
    <source>
        <dbReference type="EMBL" id="OJT10764.1"/>
    </source>
</evidence>
<organism evidence="1 2">
    <name type="scientific">Trametes pubescens</name>
    <name type="common">White-rot fungus</name>
    <dbReference type="NCBI Taxonomy" id="154538"/>
    <lineage>
        <taxon>Eukaryota</taxon>
        <taxon>Fungi</taxon>
        <taxon>Dikarya</taxon>
        <taxon>Basidiomycota</taxon>
        <taxon>Agaricomycotina</taxon>
        <taxon>Agaricomycetes</taxon>
        <taxon>Polyporales</taxon>
        <taxon>Polyporaceae</taxon>
        <taxon>Trametes</taxon>
    </lineage>
</organism>
<accession>A0A1M2VT41</accession>